<dbReference type="PANTHER" id="PTHR33050">
    <property type="entry name" value="REVERSE TRANSCRIPTASE DOMAIN-CONTAINING PROTEIN"/>
    <property type="match status" value="1"/>
</dbReference>
<keyword evidence="3" id="KW-1185">Reference proteome</keyword>
<reference evidence="2 3" key="1">
    <citation type="journal article" date="2018" name="Sci. Rep.">
        <title>Genome sequence of the cauliflower mushroom Sparassis crispa (Hanabiratake) and its association with beneficial usage.</title>
        <authorList>
            <person name="Kiyama R."/>
            <person name="Furutani Y."/>
            <person name="Kawaguchi K."/>
            <person name="Nakanishi T."/>
        </authorList>
    </citation>
    <scope>NUCLEOTIDE SEQUENCE [LARGE SCALE GENOMIC DNA]</scope>
</reference>
<dbReference type="InterPro" id="IPR043502">
    <property type="entry name" value="DNA/RNA_pol_sf"/>
</dbReference>
<organism evidence="2 3">
    <name type="scientific">Sparassis crispa</name>
    <dbReference type="NCBI Taxonomy" id="139825"/>
    <lineage>
        <taxon>Eukaryota</taxon>
        <taxon>Fungi</taxon>
        <taxon>Dikarya</taxon>
        <taxon>Basidiomycota</taxon>
        <taxon>Agaricomycotina</taxon>
        <taxon>Agaricomycetes</taxon>
        <taxon>Polyporales</taxon>
        <taxon>Sparassidaceae</taxon>
        <taxon>Sparassis</taxon>
    </lineage>
</organism>
<dbReference type="Proteomes" id="UP000287166">
    <property type="component" value="Unassembled WGS sequence"/>
</dbReference>
<accession>A0A401GFK3</accession>
<feature type="region of interest" description="Disordered" evidence="1">
    <location>
        <begin position="38"/>
        <end position="62"/>
    </location>
</feature>
<name>A0A401GFK3_9APHY</name>
<proteinExistence type="predicted"/>
<dbReference type="InterPro" id="IPR052055">
    <property type="entry name" value="Hepadnavirus_pol/RT"/>
</dbReference>
<sequence length="530" mass="59697">MTELSEVPSGEATDSFSRTSPALTISTPCISSQVEVDPLLSRKGPQEEPSLELQRSAESGTPEIAIIADVNTDTSAQSAVPEITPPASAPRKVVPLRTNENRYPRFSRGFLWEHCDQYTTPLASLSEHLRPIPGPPQNELNNPVSLRTITDNSDLFQVVTPIAVDCFEALLSSHPNRPLVDSVLRGLREGFWPFAETDHLEFPDTWDGGSIPLTEEASTFISQYAEEEEGLQRYSHPFGPDLLPGMYSMPVHAVPKPHSSKLRFINDHSAGPFSLNAMIDKANVGMRPDNVQDLGCNLLRVRKLHGNIPIWLFKSDVKNVYRLIPMHPLWQLKQVVSVNGLRRIDRCMCFGSRRSPDIWCSFMSLVVWIAIHIYSIEALQAYMDDNFAFDLLAHLVLYEPYHRYMPHQQVMLLRLWDELQIPHEDSKQVHGHALTIIGFHVDTQNMTITLLQESCTALVTHIRDFVTNAPRRRHPLRDWQRLLGWINWGLNVQPLLCPALQAAYTKIRGLATACTSVPQCPSQARSTLGC</sequence>
<protein>
    <recommendedName>
        <fullName evidence="4">Reverse transcriptase domain-containing protein</fullName>
    </recommendedName>
</protein>
<evidence type="ECO:0008006" key="4">
    <source>
        <dbReference type="Google" id="ProtNLM"/>
    </source>
</evidence>
<dbReference type="PANTHER" id="PTHR33050:SF7">
    <property type="entry name" value="RIBONUCLEASE H"/>
    <property type="match status" value="1"/>
</dbReference>
<dbReference type="STRING" id="139825.A0A401GFK3"/>
<dbReference type="RefSeq" id="XP_027611880.1">
    <property type="nucleotide sequence ID" value="XM_027756079.1"/>
</dbReference>
<gene>
    <name evidence="2" type="ORF">SCP_0306900</name>
</gene>
<dbReference type="GeneID" id="38777884"/>
<comment type="caution">
    <text evidence="2">The sequence shown here is derived from an EMBL/GenBank/DDBJ whole genome shotgun (WGS) entry which is preliminary data.</text>
</comment>
<dbReference type="InParanoid" id="A0A401GFK3"/>
<dbReference type="SUPFAM" id="SSF56672">
    <property type="entry name" value="DNA/RNA polymerases"/>
    <property type="match status" value="1"/>
</dbReference>
<evidence type="ECO:0000313" key="3">
    <source>
        <dbReference type="Proteomes" id="UP000287166"/>
    </source>
</evidence>
<dbReference type="AlphaFoldDB" id="A0A401GFK3"/>
<dbReference type="OrthoDB" id="3248529at2759"/>
<feature type="compositionally biased region" description="Polar residues" evidence="1">
    <location>
        <begin position="12"/>
        <end position="24"/>
    </location>
</feature>
<evidence type="ECO:0000313" key="2">
    <source>
        <dbReference type="EMBL" id="GBE80967.1"/>
    </source>
</evidence>
<feature type="region of interest" description="Disordered" evidence="1">
    <location>
        <begin position="72"/>
        <end position="91"/>
    </location>
</feature>
<feature type="region of interest" description="Disordered" evidence="1">
    <location>
        <begin position="1"/>
        <end position="24"/>
    </location>
</feature>
<evidence type="ECO:0000256" key="1">
    <source>
        <dbReference type="SAM" id="MobiDB-lite"/>
    </source>
</evidence>
<dbReference type="EMBL" id="BFAD01000003">
    <property type="protein sequence ID" value="GBE80967.1"/>
    <property type="molecule type" value="Genomic_DNA"/>
</dbReference>